<dbReference type="Proteomes" id="UP000827092">
    <property type="component" value="Unassembled WGS sequence"/>
</dbReference>
<dbReference type="AlphaFoldDB" id="A0AAV6TJ66"/>
<dbReference type="EMBL" id="JAFNEN010003429">
    <property type="protein sequence ID" value="KAG8171889.1"/>
    <property type="molecule type" value="Genomic_DNA"/>
</dbReference>
<comment type="caution">
    <text evidence="1">The sequence shown here is derived from an EMBL/GenBank/DDBJ whole genome shotgun (WGS) entry which is preliminary data.</text>
</comment>
<accession>A0AAV6TJ66</accession>
<organism evidence="1 2">
    <name type="scientific">Oedothorax gibbosus</name>
    <dbReference type="NCBI Taxonomy" id="931172"/>
    <lineage>
        <taxon>Eukaryota</taxon>
        <taxon>Metazoa</taxon>
        <taxon>Ecdysozoa</taxon>
        <taxon>Arthropoda</taxon>
        <taxon>Chelicerata</taxon>
        <taxon>Arachnida</taxon>
        <taxon>Araneae</taxon>
        <taxon>Araneomorphae</taxon>
        <taxon>Entelegynae</taxon>
        <taxon>Araneoidea</taxon>
        <taxon>Linyphiidae</taxon>
        <taxon>Erigoninae</taxon>
        <taxon>Oedothorax</taxon>
    </lineage>
</organism>
<evidence type="ECO:0000313" key="2">
    <source>
        <dbReference type="Proteomes" id="UP000827092"/>
    </source>
</evidence>
<sequence length="106" mass="11872">MKMYHSMVRKTVHMPNCRQVIQVETKRLKVVLELECNFEPVIVGDSQMLHRSANSLQQSSRHLFQGAGTHMQLKSCQTAGGLMCHPPRSTHAAQVLSNNNLAAMSE</sequence>
<name>A0AAV6TJ66_9ARAC</name>
<evidence type="ECO:0000313" key="1">
    <source>
        <dbReference type="EMBL" id="KAG8171889.1"/>
    </source>
</evidence>
<gene>
    <name evidence="1" type="ORF">JTE90_001039</name>
</gene>
<protein>
    <submittedName>
        <fullName evidence="1">Uncharacterized protein</fullName>
    </submittedName>
</protein>
<reference evidence="1 2" key="1">
    <citation type="journal article" date="2022" name="Nat. Ecol. Evol.">
        <title>A masculinizing supergene underlies an exaggerated male reproductive morph in a spider.</title>
        <authorList>
            <person name="Hendrickx F."/>
            <person name="De Corte Z."/>
            <person name="Sonet G."/>
            <person name="Van Belleghem S.M."/>
            <person name="Kostlbacher S."/>
            <person name="Vangestel C."/>
        </authorList>
    </citation>
    <scope>NUCLEOTIDE SEQUENCE [LARGE SCALE GENOMIC DNA]</scope>
    <source>
        <strain evidence="1">W744_W776</strain>
    </source>
</reference>
<keyword evidence="2" id="KW-1185">Reference proteome</keyword>
<proteinExistence type="predicted"/>